<dbReference type="InterPro" id="IPR058647">
    <property type="entry name" value="BSH_CzcB-like"/>
</dbReference>
<feature type="transmembrane region" description="Helical" evidence="3">
    <location>
        <begin position="7"/>
        <end position="26"/>
    </location>
</feature>
<dbReference type="InterPro" id="IPR058792">
    <property type="entry name" value="Beta-barrel_RND_2"/>
</dbReference>
<gene>
    <name evidence="7" type="ORF">ACFS6H_06065</name>
</gene>
<dbReference type="EMBL" id="JBHUOZ010000001">
    <property type="protein sequence ID" value="MFD2919271.1"/>
    <property type="molecule type" value="Genomic_DNA"/>
</dbReference>
<dbReference type="InterPro" id="IPR058627">
    <property type="entry name" value="MdtA-like_C"/>
</dbReference>
<evidence type="ECO:0000259" key="6">
    <source>
        <dbReference type="Pfam" id="PF25973"/>
    </source>
</evidence>
<dbReference type="Gene3D" id="2.40.30.170">
    <property type="match status" value="1"/>
</dbReference>
<dbReference type="InterPro" id="IPR006143">
    <property type="entry name" value="RND_pump_MFP"/>
</dbReference>
<dbReference type="RefSeq" id="WP_386096294.1">
    <property type="nucleotide sequence ID" value="NZ_JBHUOZ010000001.1"/>
</dbReference>
<evidence type="ECO:0000259" key="4">
    <source>
        <dbReference type="Pfam" id="PF25954"/>
    </source>
</evidence>
<comment type="caution">
    <text evidence="7">The sequence shown here is derived from an EMBL/GenBank/DDBJ whole genome shotgun (WGS) entry which is preliminary data.</text>
</comment>
<reference evidence="8" key="1">
    <citation type="journal article" date="2019" name="Int. J. Syst. Evol. Microbiol.">
        <title>The Global Catalogue of Microorganisms (GCM) 10K type strain sequencing project: providing services to taxonomists for standard genome sequencing and annotation.</title>
        <authorList>
            <consortium name="The Broad Institute Genomics Platform"/>
            <consortium name="The Broad Institute Genome Sequencing Center for Infectious Disease"/>
            <person name="Wu L."/>
            <person name="Ma J."/>
        </authorList>
    </citation>
    <scope>NUCLEOTIDE SEQUENCE [LARGE SCALE GENOMIC DNA]</scope>
    <source>
        <strain evidence="8">KCTC 23299</strain>
    </source>
</reference>
<keyword evidence="3" id="KW-1133">Transmembrane helix</keyword>
<feature type="domain" description="CzcB-like barrel-sandwich hybrid" evidence="6">
    <location>
        <begin position="77"/>
        <end position="200"/>
    </location>
</feature>
<keyword evidence="3" id="KW-0812">Transmembrane</keyword>
<feature type="domain" description="CusB-like beta-barrel" evidence="4">
    <location>
        <begin position="206"/>
        <end position="276"/>
    </location>
</feature>
<proteinExistence type="inferred from homology"/>
<dbReference type="Gene3D" id="2.40.50.100">
    <property type="match status" value="1"/>
</dbReference>
<dbReference type="Proteomes" id="UP001597511">
    <property type="component" value="Unassembled WGS sequence"/>
</dbReference>
<accession>A0ABW6A304</accession>
<comment type="similarity">
    <text evidence="1">Belongs to the membrane fusion protein (MFP) (TC 8.A.1) family.</text>
</comment>
<organism evidence="7 8">
    <name type="scientific">Terrimonas rubra</name>
    <dbReference type="NCBI Taxonomy" id="1035890"/>
    <lineage>
        <taxon>Bacteria</taxon>
        <taxon>Pseudomonadati</taxon>
        <taxon>Bacteroidota</taxon>
        <taxon>Chitinophagia</taxon>
        <taxon>Chitinophagales</taxon>
        <taxon>Chitinophagaceae</taxon>
        <taxon>Terrimonas</taxon>
    </lineage>
</organism>
<keyword evidence="3" id="KW-0472">Membrane</keyword>
<keyword evidence="2" id="KW-0175">Coiled coil</keyword>
<dbReference type="Pfam" id="PF25967">
    <property type="entry name" value="RND-MFP_C"/>
    <property type="match status" value="1"/>
</dbReference>
<dbReference type="PANTHER" id="PTHR30469:SF15">
    <property type="entry name" value="HLYD FAMILY OF SECRETION PROTEINS"/>
    <property type="match status" value="1"/>
</dbReference>
<keyword evidence="8" id="KW-1185">Reference proteome</keyword>
<dbReference type="Pfam" id="PF25973">
    <property type="entry name" value="BSH_CzcB"/>
    <property type="match status" value="1"/>
</dbReference>
<feature type="coiled-coil region" evidence="2">
    <location>
        <begin position="113"/>
        <end position="171"/>
    </location>
</feature>
<evidence type="ECO:0000256" key="1">
    <source>
        <dbReference type="ARBA" id="ARBA00009477"/>
    </source>
</evidence>
<evidence type="ECO:0000256" key="2">
    <source>
        <dbReference type="SAM" id="Coils"/>
    </source>
</evidence>
<protein>
    <submittedName>
        <fullName evidence="7">Efflux RND transporter periplasmic adaptor subunit</fullName>
    </submittedName>
</protein>
<dbReference type="SUPFAM" id="SSF111369">
    <property type="entry name" value="HlyD-like secretion proteins"/>
    <property type="match status" value="1"/>
</dbReference>
<dbReference type="PANTHER" id="PTHR30469">
    <property type="entry name" value="MULTIDRUG RESISTANCE PROTEIN MDTA"/>
    <property type="match status" value="1"/>
</dbReference>
<dbReference type="NCBIfam" id="TIGR01730">
    <property type="entry name" value="RND_mfp"/>
    <property type="match status" value="1"/>
</dbReference>
<evidence type="ECO:0000313" key="8">
    <source>
        <dbReference type="Proteomes" id="UP001597511"/>
    </source>
</evidence>
<feature type="domain" description="Multidrug resistance protein MdtA-like C-terminal permuted SH3" evidence="5">
    <location>
        <begin position="285"/>
        <end position="342"/>
    </location>
</feature>
<name>A0ABW6A304_9BACT</name>
<evidence type="ECO:0000313" key="7">
    <source>
        <dbReference type="EMBL" id="MFD2919271.1"/>
    </source>
</evidence>
<dbReference type="Pfam" id="PF25954">
    <property type="entry name" value="Beta-barrel_RND_2"/>
    <property type="match status" value="1"/>
</dbReference>
<dbReference type="Gene3D" id="2.40.420.20">
    <property type="match status" value="1"/>
</dbReference>
<evidence type="ECO:0000259" key="5">
    <source>
        <dbReference type="Pfam" id="PF25967"/>
    </source>
</evidence>
<evidence type="ECO:0000256" key="3">
    <source>
        <dbReference type="SAM" id="Phobius"/>
    </source>
</evidence>
<dbReference type="Gene3D" id="1.10.287.470">
    <property type="entry name" value="Helix hairpin bin"/>
    <property type="match status" value="1"/>
</dbReference>
<sequence>MKKIVKILLTIVIIAGLVATAGFVMINNKKKNDEKTAVVAQTNAAIAVRVSKVEKTPLSLDFLANGKFAPGQELNFSAETAGRVISVLVDEGSMVRKGQTLAVIKTENLSVDVQTAKEAYQNALRDKQRYENAFKTGGVTQQQVDQAELALTNAEAKVKQANIRVADANIRASINGIVNKRMIEPGSVLAPGTQLFEIVDVSTLTLDVAVTEAQVANLKVGDVVAVKASVLPDQEFKGKVKFIAPKADASLNFPVKIEITNNNATSLKAGMYGIAEFSFPQQQPVILVPRSAFVGSVSNNQVFVADANNKVQLRTVVSGRIAGEQVEVVSGLQEGELVVTSGQINLADGSIITIIK</sequence>